<dbReference type="AlphaFoldDB" id="M5EYJ9"/>
<sequence length="86" mass="9902">MSRKRCIRPSSLWKEDCGFGTISIASPLSCTPHRERRGIFPGADSNQFAWWYEAKFLTCVTKRLTNTAIWRDQVNAGLQKRPGTIW</sequence>
<protein>
    <submittedName>
        <fullName evidence="1">Uncharacterized protein</fullName>
    </submittedName>
</protein>
<evidence type="ECO:0000313" key="2">
    <source>
        <dbReference type="Proteomes" id="UP000012062"/>
    </source>
</evidence>
<keyword evidence="2" id="KW-1185">Reference proteome</keyword>
<dbReference type="Proteomes" id="UP000012062">
    <property type="component" value="Unassembled WGS sequence"/>
</dbReference>
<dbReference type="EMBL" id="CAUM01000167">
    <property type="protein sequence ID" value="CCV09247.1"/>
    <property type="molecule type" value="Genomic_DNA"/>
</dbReference>
<proteinExistence type="predicted"/>
<evidence type="ECO:0000313" key="1">
    <source>
        <dbReference type="EMBL" id="CCV09247.1"/>
    </source>
</evidence>
<name>M5EYJ9_9HYPH</name>
<reference evidence="1 2" key="1">
    <citation type="submission" date="2013-02" db="EMBL/GenBank/DDBJ databases">
        <authorList>
            <person name="Genoscope - CEA"/>
        </authorList>
    </citation>
    <scope>NUCLEOTIDE SEQUENCE [LARGE SCALE GENOMIC DNA]</scope>
    <source>
        <strain evidence="1 2">STM 2683</strain>
    </source>
</reference>
<organism evidence="1 2">
    <name type="scientific">Mesorhizobium metallidurans STM 2683</name>
    <dbReference type="NCBI Taxonomy" id="1297569"/>
    <lineage>
        <taxon>Bacteria</taxon>
        <taxon>Pseudomonadati</taxon>
        <taxon>Pseudomonadota</taxon>
        <taxon>Alphaproteobacteria</taxon>
        <taxon>Hyphomicrobiales</taxon>
        <taxon>Phyllobacteriaceae</taxon>
        <taxon>Mesorhizobium</taxon>
    </lineage>
</organism>
<gene>
    <name evidence="1" type="ORF">MESS2_950002</name>
</gene>
<comment type="caution">
    <text evidence="1">The sequence shown here is derived from an EMBL/GenBank/DDBJ whole genome shotgun (WGS) entry which is preliminary data.</text>
</comment>
<accession>M5EYJ9</accession>